<dbReference type="InterPro" id="IPR019734">
    <property type="entry name" value="TPR_rpt"/>
</dbReference>
<feature type="chain" id="PRO_5046839022" evidence="2">
    <location>
        <begin position="37"/>
        <end position="427"/>
    </location>
</feature>
<evidence type="ECO:0000259" key="3">
    <source>
        <dbReference type="Pfam" id="PF19413"/>
    </source>
</evidence>
<evidence type="ECO:0000256" key="1">
    <source>
        <dbReference type="PROSITE-ProRule" id="PRU00339"/>
    </source>
</evidence>
<organism evidence="4 5">
    <name type="scientific">Chryseobacterium profundimaris</name>
    <dbReference type="NCBI Taxonomy" id="1387275"/>
    <lineage>
        <taxon>Bacteria</taxon>
        <taxon>Pseudomonadati</taxon>
        <taxon>Bacteroidota</taxon>
        <taxon>Flavobacteriia</taxon>
        <taxon>Flavobacteriales</taxon>
        <taxon>Weeksellaceae</taxon>
        <taxon>Chryseobacterium group</taxon>
        <taxon>Chryseobacterium</taxon>
    </lineage>
</organism>
<proteinExistence type="predicted"/>
<dbReference type="SMART" id="SM00028">
    <property type="entry name" value="TPR"/>
    <property type="match status" value="2"/>
</dbReference>
<feature type="signal peptide" evidence="2">
    <location>
        <begin position="1"/>
        <end position="36"/>
    </location>
</feature>
<protein>
    <submittedName>
        <fullName evidence="4">Outer membrane protein, YaiO family</fullName>
    </submittedName>
</protein>
<evidence type="ECO:0000313" key="4">
    <source>
        <dbReference type="EMBL" id="SMP10890.1"/>
    </source>
</evidence>
<dbReference type="PROSITE" id="PS50005">
    <property type="entry name" value="TPR"/>
    <property type="match status" value="1"/>
</dbReference>
<keyword evidence="1" id="KW-0802">TPR repeat</keyword>
<dbReference type="NCBIfam" id="TIGR04390">
    <property type="entry name" value="OMP_YaiO_dom"/>
    <property type="match status" value="1"/>
</dbReference>
<keyword evidence="2" id="KW-0732">Signal</keyword>
<evidence type="ECO:0000313" key="5">
    <source>
        <dbReference type="Proteomes" id="UP001157960"/>
    </source>
</evidence>
<reference evidence="4 5" key="1">
    <citation type="submission" date="2017-05" db="EMBL/GenBank/DDBJ databases">
        <authorList>
            <person name="Varghese N."/>
            <person name="Submissions S."/>
        </authorList>
    </citation>
    <scope>NUCLEOTIDE SEQUENCE [LARGE SCALE GENOMIC DNA]</scope>
    <source>
        <strain evidence="4 5">DSM 28214</strain>
    </source>
</reference>
<feature type="domain" description="YaiO beta-barrel" evidence="3">
    <location>
        <begin position="194"/>
        <end position="366"/>
    </location>
</feature>
<sequence>MFYYIIKKRTFKPFPVSMKKYIGFLLLVLLPFHAYSQQDLSADELFVKARTAAFDEKDYSKSIDLARQALQKAPNYTDISVFLGRVYTWNKDTEAARAVFEELGKREVRDEDYFIAYASLEYWNDDNTKAIEITDKGLTYHPQSEALWLLKARAYFAEKNYTEAESAVKNLLAINPKNTEAINLAVRINDLAAKNAISVNYNYSHFDKQFPDDWHIVSVGYKRVTSIGSVILRANYANKFAENGVQAEIEAYPRLSDMFYLYVGGAYSNDVGIFPKYRTGVSLNANLPHSFEAEIGYRQLYFSNNIWLYTASVGKYYKNFWFNIRTYITPDNKNISHSYTGTVRYYTKSAQDYFAFQIGTGISPEESRNNLLENETFKLKTFKVGGEYNFSVKRNLFSVGAMYFNQEYRPNVKGNQFDVTLGYTRKF</sequence>
<dbReference type="InterPro" id="IPR030887">
    <property type="entry name" value="Beta-barrel_YaiO"/>
</dbReference>
<dbReference type="Gene3D" id="1.25.40.10">
    <property type="entry name" value="Tetratricopeptide repeat domain"/>
    <property type="match status" value="1"/>
</dbReference>
<dbReference type="EMBL" id="FXTZ01000002">
    <property type="protein sequence ID" value="SMP10890.1"/>
    <property type="molecule type" value="Genomic_DNA"/>
</dbReference>
<dbReference type="Pfam" id="PF14559">
    <property type="entry name" value="TPR_19"/>
    <property type="match status" value="2"/>
</dbReference>
<dbReference type="Proteomes" id="UP001157960">
    <property type="component" value="Unassembled WGS sequence"/>
</dbReference>
<name>A0ABY1NIP8_9FLAO</name>
<accession>A0ABY1NIP8</accession>
<gene>
    <name evidence="4" type="ORF">SAMN06264346_102253</name>
</gene>
<dbReference type="InterPro" id="IPR011990">
    <property type="entry name" value="TPR-like_helical_dom_sf"/>
</dbReference>
<evidence type="ECO:0000256" key="2">
    <source>
        <dbReference type="SAM" id="SignalP"/>
    </source>
</evidence>
<keyword evidence="5" id="KW-1185">Reference proteome</keyword>
<dbReference type="Pfam" id="PF19413">
    <property type="entry name" value="YaiO"/>
    <property type="match status" value="1"/>
</dbReference>
<dbReference type="SUPFAM" id="SSF48452">
    <property type="entry name" value="TPR-like"/>
    <property type="match status" value="1"/>
</dbReference>
<comment type="caution">
    <text evidence="4">The sequence shown here is derived from an EMBL/GenBank/DDBJ whole genome shotgun (WGS) entry which is preliminary data.</text>
</comment>
<feature type="repeat" description="TPR" evidence="1">
    <location>
        <begin position="145"/>
        <end position="178"/>
    </location>
</feature>